<dbReference type="EMBL" id="QKLU01000005">
    <property type="protein sequence ID" value="PYF73005.1"/>
    <property type="molecule type" value="Genomic_DNA"/>
</dbReference>
<dbReference type="InterPro" id="IPR051600">
    <property type="entry name" value="Beta-PGM-like"/>
</dbReference>
<sequence>MINHSTFKCILFNCDNVLVDTETVFVSVLMDMAGTYGVEMEAEEALKLFCGRKIGEAIEILEKLCPQKLPADFEHALGSKLHDEFRLGIAPVEGAAQFLTALKLPYCIASGSTREKIWLSLKLTKLDKFFKQEHIFSCCDMDNSSTLPAIFLHAAQRMGYFPEQCAVIESSIAGINAAVAGGFRVFGLGNGMNTEALEQQGATVFESISELPMLLGLTHI</sequence>
<comment type="caution">
    <text evidence="5">The sequence shown here is derived from an EMBL/GenBank/DDBJ whole genome shotgun (WGS) entry which is preliminary data.</text>
</comment>
<keyword evidence="4" id="KW-0460">Magnesium</keyword>
<dbReference type="Pfam" id="PF00702">
    <property type="entry name" value="Hydrolase"/>
    <property type="match status" value="1"/>
</dbReference>
<keyword evidence="6" id="KW-1185">Reference proteome</keyword>
<dbReference type="InterPro" id="IPR023198">
    <property type="entry name" value="PGP-like_dom2"/>
</dbReference>
<organism evidence="5 6">
    <name type="scientific">Pedobacter nutrimenti</name>
    <dbReference type="NCBI Taxonomy" id="1241337"/>
    <lineage>
        <taxon>Bacteria</taxon>
        <taxon>Pseudomonadati</taxon>
        <taxon>Bacteroidota</taxon>
        <taxon>Sphingobacteriia</taxon>
        <taxon>Sphingobacteriales</taxon>
        <taxon>Sphingobacteriaceae</taxon>
        <taxon>Pedobacter</taxon>
    </lineage>
</organism>
<evidence type="ECO:0000313" key="6">
    <source>
        <dbReference type="Proteomes" id="UP000248198"/>
    </source>
</evidence>
<reference evidence="5 6" key="1">
    <citation type="submission" date="2018-06" db="EMBL/GenBank/DDBJ databases">
        <title>Genomic Encyclopedia of Archaeal and Bacterial Type Strains, Phase II (KMG-II): from individual species to whole genera.</title>
        <authorList>
            <person name="Goeker M."/>
        </authorList>
    </citation>
    <scope>NUCLEOTIDE SEQUENCE [LARGE SCALE GENOMIC DNA]</scope>
    <source>
        <strain evidence="5 6">DSM 27372</strain>
    </source>
</reference>
<dbReference type="Proteomes" id="UP000248198">
    <property type="component" value="Unassembled WGS sequence"/>
</dbReference>
<dbReference type="Gene3D" id="3.40.50.1000">
    <property type="entry name" value="HAD superfamily/HAD-like"/>
    <property type="match status" value="1"/>
</dbReference>
<dbReference type="RefSeq" id="WP_110832975.1">
    <property type="nucleotide sequence ID" value="NZ_QKLU01000005.1"/>
</dbReference>
<dbReference type="SUPFAM" id="SSF56784">
    <property type="entry name" value="HAD-like"/>
    <property type="match status" value="1"/>
</dbReference>
<keyword evidence="3" id="KW-0479">Metal-binding</keyword>
<dbReference type="InterPro" id="IPR023214">
    <property type="entry name" value="HAD_sf"/>
</dbReference>
<evidence type="ECO:0000256" key="4">
    <source>
        <dbReference type="ARBA" id="ARBA00022842"/>
    </source>
</evidence>
<gene>
    <name evidence="5" type="ORF">B0O44_105380</name>
</gene>
<comment type="similarity">
    <text evidence="2">Belongs to the HAD-like hydrolase superfamily. CbbY/CbbZ/Gph/YieH family.</text>
</comment>
<proteinExistence type="inferred from homology"/>
<protein>
    <submittedName>
        <fullName evidence="5">HAD superfamily hydrolase (TIGR01509 family)</fullName>
    </submittedName>
</protein>
<evidence type="ECO:0000256" key="3">
    <source>
        <dbReference type="ARBA" id="ARBA00022723"/>
    </source>
</evidence>
<accession>A0A318UBR7</accession>
<dbReference type="Gene3D" id="1.10.150.240">
    <property type="entry name" value="Putative phosphatase, domain 2"/>
    <property type="match status" value="1"/>
</dbReference>
<keyword evidence="5" id="KW-0378">Hydrolase</keyword>
<evidence type="ECO:0000313" key="5">
    <source>
        <dbReference type="EMBL" id="PYF73005.1"/>
    </source>
</evidence>
<dbReference type="PANTHER" id="PTHR46193:SF10">
    <property type="entry name" value="6-PHOSPHOGLUCONATE PHOSPHATASE"/>
    <property type="match status" value="1"/>
</dbReference>
<evidence type="ECO:0000256" key="1">
    <source>
        <dbReference type="ARBA" id="ARBA00001946"/>
    </source>
</evidence>
<dbReference type="InterPro" id="IPR036412">
    <property type="entry name" value="HAD-like_sf"/>
</dbReference>
<dbReference type="PANTHER" id="PTHR46193">
    <property type="entry name" value="6-PHOSPHOGLUCONATE PHOSPHATASE"/>
    <property type="match status" value="1"/>
</dbReference>
<dbReference type="AlphaFoldDB" id="A0A318UBR7"/>
<comment type="cofactor">
    <cofactor evidence="1">
        <name>Mg(2+)</name>
        <dbReference type="ChEBI" id="CHEBI:18420"/>
    </cofactor>
</comment>
<name>A0A318UBR7_9SPHI</name>
<dbReference type="GO" id="GO:0046872">
    <property type="term" value="F:metal ion binding"/>
    <property type="evidence" value="ECO:0007669"/>
    <property type="project" value="UniProtKB-KW"/>
</dbReference>
<dbReference type="OrthoDB" id="9797743at2"/>
<evidence type="ECO:0000256" key="2">
    <source>
        <dbReference type="ARBA" id="ARBA00006171"/>
    </source>
</evidence>
<dbReference type="GO" id="GO:0016787">
    <property type="term" value="F:hydrolase activity"/>
    <property type="evidence" value="ECO:0007669"/>
    <property type="project" value="UniProtKB-KW"/>
</dbReference>